<keyword evidence="1" id="KW-0812">Transmembrane</keyword>
<gene>
    <name evidence="2" type="ORF">DMH04_28225</name>
</gene>
<evidence type="ECO:0000313" key="2">
    <source>
        <dbReference type="EMBL" id="RSM81282.1"/>
    </source>
</evidence>
<feature type="transmembrane region" description="Helical" evidence="1">
    <location>
        <begin position="81"/>
        <end position="100"/>
    </location>
</feature>
<dbReference type="Proteomes" id="UP000287547">
    <property type="component" value="Unassembled WGS sequence"/>
</dbReference>
<comment type="caution">
    <text evidence="2">The sequence shown here is derived from an EMBL/GenBank/DDBJ whole genome shotgun (WGS) entry which is preliminary data.</text>
</comment>
<feature type="transmembrane region" description="Helical" evidence="1">
    <location>
        <begin position="12"/>
        <end position="44"/>
    </location>
</feature>
<evidence type="ECO:0000256" key="1">
    <source>
        <dbReference type="SAM" id="Phobius"/>
    </source>
</evidence>
<sequence length="109" mass="11640">MVDHYSRPGSVLAAVLFGCCWACVQLFGAIGTLVLLPCSLLLAIGSLLLFVGITRWVYVAAVIIELVLVSTYLVLPEMAGWVIVMLMGPVIGLVFALVPATGRWLPPGR</sequence>
<dbReference type="EMBL" id="QHKI01000026">
    <property type="protein sequence ID" value="RSM81282.1"/>
    <property type="molecule type" value="Genomic_DNA"/>
</dbReference>
<evidence type="ECO:0000313" key="3">
    <source>
        <dbReference type="Proteomes" id="UP000287547"/>
    </source>
</evidence>
<dbReference type="RefSeq" id="WP_037251010.1">
    <property type="nucleotide sequence ID" value="NZ_QHKI01000026.1"/>
</dbReference>
<reference evidence="2 3" key="1">
    <citation type="submission" date="2018-05" db="EMBL/GenBank/DDBJ databases">
        <title>Evolution of GPA BGCs.</title>
        <authorList>
            <person name="Waglechner N."/>
            <person name="Wright G.D."/>
        </authorList>
    </citation>
    <scope>NUCLEOTIDE SEQUENCE [LARGE SCALE GENOMIC DNA]</scope>
    <source>
        <strain evidence="2 3">A82846</strain>
    </source>
</reference>
<proteinExistence type="predicted"/>
<dbReference type="PROSITE" id="PS51257">
    <property type="entry name" value="PROKAR_LIPOPROTEIN"/>
    <property type="match status" value="1"/>
</dbReference>
<keyword evidence="1" id="KW-0472">Membrane</keyword>
<accession>A0A428Z4G3</accession>
<protein>
    <submittedName>
        <fullName evidence="2">Uncharacterized protein</fullName>
    </submittedName>
</protein>
<keyword evidence="1" id="KW-1133">Transmembrane helix</keyword>
<name>A0A428Z4G3_KIBAR</name>
<dbReference type="OrthoDB" id="3690763at2"/>
<organism evidence="2 3">
    <name type="scientific">Kibdelosporangium aridum</name>
    <dbReference type="NCBI Taxonomy" id="2030"/>
    <lineage>
        <taxon>Bacteria</taxon>
        <taxon>Bacillati</taxon>
        <taxon>Actinomycetota</taxon>
        <taxon>Actinomycetes</taxon>
        <taxon>Pseudonocardiales</taxon>
        <taxon>Pseudonocardiaceae</taxon>
        <taxon>Kibdelosporangium</taxon>
    </lineage>
</organism>
<dbReference type="AlphaFoldDB" id="A0A428Z4G3"/>